<dbReference type="EMBL" id="JH159152">
    <property type="protein sequence ID" value="EGZ23163.1"/>
    <property type="molecule type" value="Genomic_DNA"/>
</dbReference>
<evidence type="ECO:0000313" key="2">
    <source>
        <dbReference type="Proteomes" id="UP000002640"/>
    </source>
</evidence>
<accession>G4YVR5</accession>
<organism evidence="1 2">
    <name type="scientific">Phytophthora sojae (strain P6497)</name>
    <name type="common">Soybean stem and root rot agent</name>
    <name type="synonym">Phytophthora megasperma f. sp. glycines</name>
    <dbReference type="NCBI Taxonomy" id="1094619"/>
    <lineage>
        <taxon>Eukaryota</taxon>
        <taxon>Sar</taxon>
        <taxon>Stramenopiles</taxon>
        <taxon>Oomycota</taxon>
        <taxon>Peronosporomycetes</taxon>
        <taxon>Peronosporales</taxon>
        <taxon>Peronosporaceae</taxon>
        <taxon>Phytophthora</taxon>
    </lineage>
</organism>
<dbReference type="AlphaFoldDB" id="G4YVR5"/>
<dbReference type="GeneID" id="20641284"/>
<dbReference type="Proteomes" id="UP000002640">
    <property type="component" value="Unassembled WGS sequence"/>
</dbReference>
<dbReference type="InParanoid" id="G4YVR5"/>
<sequence>MGDYVPVVVAVLVSIDTVWTRPTISTKPRTLRLTLNPGLSLSLLSARCGRSIRLMLRLQKEESSRLAFTPLSARLQTQETLKQHADQGLAKDPKAVYKEAV</sequence>
<gene>
    <name evidence="1" type="ORF">PHYSODRAFT_295684</name>
</gene>
<protein>
    <submittedName>
        <fullName evidence="1">Uncharacterized protein</fullName>
    </submittedName>
</protein>
<reference evidence="1 2" key="1">
    <citation type="journal article" date="2006" name="Science">
        <title>Phytophthora genome sequences uncover evolutionary origins and mechanisms of pathogenesis.</title>
        <authorList>
            <person name="Tyler B.M."/>
            <person name="Tripathy S."/>
            <person name="Zhang X."/>
            <person name="Dehal P."/>
            <person name="Jiang R.H."/>
            <person name="Aerts A."/>
            <person name="Arredondo F.D."/>
            <person name="Baxter L."/>
            <person name="Bensasson D."/>
            <person name="Beynon J.L."/>
            <person name="Chapman J."/>
            <person name="Damasceno C.M."/>
            <person name="Dorrance A.E."/>
            <person name="Dou D."/>
            <person name="Dickerman A.W."/>
            <person name="Dubchak I.L."/>
            <person name="Garbelotto M."/>
            <person name="Gijzen M."/>
            <person name="Gordon S.G."/>
            <person name="Govers F."/>
            <person name="Grunwald N.J."/>
            <person name="Huang W."/>
            <person name="Ivors K.L."/>
            <person name="Jones R.W."/>
            <person name="Kamoun S."/>
            <person name="Krampis K."/>
            <person name="Lamour K.H."/>
            <person name="Lee M.K."/>
            <person name="McDonald W.H."/>
            <person name="Medina M."/>
            <person name="Meijer H.J."/>
            <person name="Nordberg E.K."/>
            <person name="Maclean D.J."/>
            <person name="Ospina-Giraldo M.D."/>
            <person name="Morris P.F."/>
            <person name="Phuntumart V."/>
            <person name="Putnam N.H."/>
            <person name="Rash S."/>
            <person name="Rose J.K."/>
            <person name="Sakihama Y."/>
            <person name="Salamov A.A."/>
            <person name="Savidor A."/>
            <person name="Scheuring C.F."/>
            <person name="Smith B.M."/>
            <person name="Sobral B.W."/>
            <person name="Terry A."/>
            <person name="Torto-Alalibo T.A."/>
            <person name="Win J."/>
            <person name="Xu Z."/>
            <person name="Zhang H."/>
            <person name="Grigoriev I.V."/>
            <person name="Rokhsar D.S."/>
            <person name="Boore J.L."/>
        </authorList>
    </citation>
    <scope>NUCLEOTIDE SEQUENCE [LARGE SCALE GENOMIC DNA]</scope>
    <source>
        <strain evidence="1 2">P6497</strain>
    </source>
</reference>
<keyword evidence="2" id="KW-1185">Reference proteome</keyword>
<proteinExistence type="predicted"/>
<dbReference type="KEGG" id="psoj:PHYSODRAFT_295684"/>
<name>G4YVR5_PHYSP</name>
<evidence type="ECO:0000313" key="1">
    <source>
        <dbReference type="EMBL" id="EGZ23163.1"/>
    </source>
</evidence>
<dbReference type="RefSeq" id="XP_009518451.1">
    <property type="nucleotide sequence ID" value="XM_009520156.1"/>
</dbReference>